<evidence type="ECO:0000313" key="5">
    <source>
        <dbReference type="Proteomes" id="UP000182200"/>
    </source>
</evidence>
<reference evidence="3 4" key="1">
    <citation type="submission" date="2015-11" db="EMBL/GenBank/DDBJ databases">
        <authorList>
            <person name="Zhang Y."/>
            <person name="Guo Z."/>
        </authorList>
    </citation>
    <scope>NUCLEOTIDE SEQUENCE [LARGE SCALE GENOMIC DNA]</scope>
    <source>
        <strain evidence="3">JGI-4</strain>
    </source>
</reference>
<feature type="transmembrane region" description="Helical" evidence="1">
    <location>
        <begin position="195"/>
        <end position="214"/>
    </location>
</feature>
<keyword evidence="1" id="KW-1133">Transmembrane helix</keyword>
<feature type="transmembrane region" description="Helical" evidence="1">
    <location>
        <begin position="114"/>
        <end position="132"/>
    </location>
</feature>
<feature type="transmembrane region" description="Helical" evidence="1">
    <location>
        <begin position="167"/>
        <end position="189"/>
    </location>
</feature>
<dbReference type="EMBL" id="FAOP01000008">
    <property type="protein sequence ID" value="CUU08146.1"/>
    <property type="molecule type" value="Genomic_DNA"/>
</dbReference>
<keyword evidence="1" id="KW-0812">Transmembrane</keyword>
<accession>A0A0P1M6P0</accession>
<gene>
    <name evidence="3" type="ORF">JGI4_02012</name>
    <name evidence="2" type="ORF">JGI8_00066</name>
</gene>
<evidence type="ECO:0000313" key="2">
    <source>
        <dbReference type="EMBL" id="CUS76915.1"/>
    </source>
</evidence>
<accession>A0A0P1M240</accession>
<reference evidence="2 5" key="2">
    <citation type="submission" date="2015-11" db="EMBL/GenBank/DDBJ databases">
        <authorList>
            <person name="Varghese N."/>
        </authorList>
    </citation>
    <scope>NUCLEOTIDE SEQUENCE [LARGE SCALE GENOMIC DNA]</scope>
    <source>
        <strain evidence="2 5">JGI-8</strain>
    </source>
</reference>
<accession>A0A0P1MZV6</accession>
<evidence type="ECO:0000256" key="1">
    <source>
        <dbReference type="SAM" id="Phobius"/>
    </source>
</evidence>
<dbReference type="Proteomes" id="UP000182200">
    <property type="component" value="Unassembled WGS sequence"/>
</dbReference>
<protein>
    <submittedName>
        <fullName evidence="3">Dolichol kinase</fullName>
    </submittedName>
</protein>
<dbReference type="PANTHER" id="PTHR31303:SF1">
    <property type="entry name" value="CTP-DEPENDENT DIACYLGLYCEROL KINASE 1"/>
    <property type="match status" value="1"/>
</dbReference>
<dbReference type="AlphaFoldDB" id="A0A0P1LII4"/>
<sequence>MKQLQEYLQILNQKINEKFEAPNYSESLIDINQNIDRNYKAEYIRKAIHQFSMLIPVIYYFTPRDLAIKILILLTLAFISADIARYYNPTIQKLFYKFFGFILRQHERDHKMKNLNGATWVFISALVCVIIFPKFIVINAFAILILSDASAAVFGRKFGKHKFFKKSLEGTIAFILASIPVVLLAPKVQNLPGEYVITMISAIVGGIIEAASINLKVDDNLLIPASIGATMWILYSIFYPNLDLYFLK</sequence>
<name>A0A0P1LII4_9BACT</name>
<keyword evidence="3" id="KW-0808">Transferase</keyword>
<dbReference type="InterPro" id="IPR037997">
    <property type="entry name" value="Dgk1-like"/>
</dbReference>
<accession>A0A0P1P3A8</accession>
<keyword evidence="5" id="KW-1185">Reference proteome</keyword>
<keyword evidence="3" id="KW-0418">Kinase</keyword>
<dbReference type="STRING" id="1633631.GCA_001442925_02008"/>
<proteinExistence type="predicted"/>
<accession>A0A0N7MNQ7</accession>
<dbReference type="RefSeq" id="WP_234697315.1">
    <property type="nucleotide sequence ID" value="NZ_CZVI01000001.1"/>
</dbReference>
<accession>A0A0P1L973</accession>
<feature type="transmembrane region" description="Helical" evidence="1">
    <location>
        <begin position="67"/>
        <end position="87"/>
    </location>
</feature>
<evidence type="ECO:0000313" key="3">
    <source>
        <dbReference type="EMBL" id="CUU08146.1"/>
    </source>
</evidence>
<organism evidence="3 4">
    <name type="scientific">Candidatus Kryptonium thompsonii</name>
    <dbReference type="NCBI Taxonomy" id="1633631"/>
    <lineage>
        <taxon>Bacteria</taxon>
        <taxon>Pseudomonadati</taxon>
        <taxon>Candidatus Kryptoniota</taxon>
        <taxon>Candidatus Kryptonium</taxon>
    </lineage>
</organism>
<accession>A0A0P1LII4</accession>
<accession>A0A0S4NA31</accession>
<dbReference type="PANTHER" id="PTHR31303">
    <property type="entry name" value="CTP-DEPENDENT DIACYLGLYCEROL KINASE 1"/>
    <property type="match status" value="1"/>
</dbReference>
<evidence type="ECO:0000313" key="4">
    <source>
        <dbReference type="Proteomes" id="UP000182011"/>
    </source>
</evidence>
<dbReference type="EMBL" id="CZVI01000001">
    <property type="protein sequence ID" value="CUS76915.1"/>
    <property type="molecule type" value="Genomic_DNA"/>
</dbReference>
<keyword evidence="1" id="KW-0472">Membrane</keyword>
<dbReference type="GO" id="GO:0004143">
    <property type="term" value="F:ATP-dependent diacylglycerol kinase activity"/>
    <property type="evidence" value="ECO:0007669"/>
    <property type="project" value="InterPro"/>
</dbReference>
<feature type="transmembrane region" description="Helical" evidence="1">
    <location>
        <begin position="221"/>
        <end position="239"/>
    </location>
</feature>
<accession>A0A0P1LKG0</accession>
<accession>A0A0P1MQE4</accession>
<dbReference type="Proteomes" id="UP000182011">
    <property type="component" value="Unassembled WGS sequence"/>
</dbReference>